<comment type="caution">
    <text evidence="1">The sequence shown here is derived from an EMBL/GenBank/DDBJ whole genome shotgun (WGS) entry which is preliminary data.</text>
</comment>
<dbReference type="InterPro" id="IPR016197">
    <property type="entry name" value="Chromo-like_dom_sf"/>
</dbReference>
<dbReference type="AlphaFoldDB" id="A0ABD1RSH8"/>
<keyword evidence="2" id="KW-1185">Reference proteome</keyword>
<organism evidence="1 2">
    <name type="scientific">Abeliophyllum distichum</name>
    <dbReference type="NCBI Taxonomy" id="126358"/>
    <lineage>
        <taxon>Eukaryota</taxon>
        <taxon>Viridiplantae</taxon>
        <taxon>Streptophyta</taxon>
        <taxon>Embryophyta</taxon>
        <taxon>Tracheophyta</taxon>
        <taxon>Spermatophyta</taxon>
        <taxon>Magnoliopsida</taxon>
        <taxon>eudicotyledons</taxon>
        <taxon>Gunneridae</taxon>
        <taxon>Pentapetalae</taxon>
        <taxon>asterids</taxon>
        <taxon>lamiids</taxon>
        <taxon>Lamiales</taxon>
        <taxon>Oleaceae</taxon>
        <taxon>Forsythieae</taxon>
        <taxon>Abeliophyllum</taxon>
    </lineage>
</organism>
<dbReference type="SUPFAM" id="SSF54160">
    <property type="entry name" value="Chromo domain-like"/>
    <property type="match status" value="1"/>
</dbReference>
<dbReference type="EMBL" id="JBFOLK010000008">
    <property type="protein sequence ID" value="KAL2491373.1"/>
    <property type="molecule type" value="Genomic_DNA"/>
</dbReference>
<evidence type="ECO:0000313" key="1">
    <source>
        <dbReference type="EMBL" id="KAL2491373.1"/>
    </source>
</evidence>
<name>A0ABD1RSH8_9LAMI</name>
<dbReference type="Proteomes" id="UP001604336">
    <property type="component" value="Unassembled WGS sequence"/>
</dbReference>
<evidence type="ECO:0000313" key="2">
    <source>
        <dbReference type="Proteomes" id="UP001604336"/>
    </source>
</evidence>
<reference evidence="2" key="1">
    <citation type="submission" date="2024-07" db="EMBL/GenBank/DDBJ databases">
        <title>Two chromosome-level genome assemblies of Korean endemic species Abeliophyllum distichum and Forsythia ovata (Oleaceae).</title>
        <authorList>
            <person name="Jang H."/>
        </authorList>
    </citation>
    <scope>NUCLEOTIDE SEQUENCE [LARGE SCALE GENOMIC DNA]</scope>
</reference>
<gene>
    <name evidence="1" type="ORF">Adt_27001</name>
</gene>
<sequence length="142" mass="16339">MTLFEALYGIPPPQLSLGPYQITNIAAVENIVQRRQEIEHQLRKNLAQARARMKLYADRKRVERSFEEGEWKKLGDQSVTVDQPPLVEEKLSSGVIPTKLLQTRMISGRDVEEEQWLIQWSDGGVDDATWEDAEAIRRAYSD</sequence>
<proteinExistence type="predicted"/>
<protein>
    <recommendedName>
        <fullName evidence="3">Chromo domain-containing protein</fullName>
    </recommendedName>
</protein>
<accession>A0ABD1RSH8</accession>
<evidence type="ECO:0008006" key="3">
    <source>
        <dbReference type="Google" id="ProtNLM"/>
    </source>
</evidence>